<keyword evidence="4" id="KW-0859">Xylose metabolism</keyword>
<dbReference type="PANTHER" id="PTHR48408">
    <property type="match status" value="1"/>
</dbReference>
<organism evidence="13">
    <name type="scientific">Zea mays</name>
    <name type="common">Maize</name>
    <dbReference type="NCBI Taxonomy" id="4577"/>
    <lineage>
        <taxon>Eukaryota</taxon>
        <taxon>Viridiplantae</taxon>
        <taxon>Streptophyta</taxon>
        <taxon>Embryophyta</taxon>
        <taxon>Tracheophyta</taxon>
        <taxon>Spermatophyta</taxon>
        <taxon>Magnoliopsida</taxon>
        <taxon>Liliopsida</taxon>
        <taxon>Poales</taxon>
        <taxon>Poaceae</taxon>
        <taxon>PACMAD clade</taxon>
        <taxon>Panicoideae</taxon>
        <taxon>Andropogonodae</taxon>
        <taxon>Andropogoneae</taxon>
        <taxon>Tripsacinae</taxon>
        <taxon>Zea</taxon>
    </lineage>
</organism>
<evidence type="ECO:0000256" key="3">
    <source>
        <dbReference type="ARBA" id="ARBA00011958"/>
    </source>
</evidence>
<keyword evidence="5" id="KW-0479">Metal-binding</keyword>
<evidence type="ECO:0000256" key="4">
    <source>
        <dbReference type="ARBA" id="ARBA00022629"/>
    </source>
</evidence>
<dbReference type="Proteomes" id="UP000251960">
    <property type="component" value="Chromosome 8"/>
</dbReference>
<dbReference type="InterPro" id="IPR036237">
    <property type="entry name" value="Xyl_isomerase-like_sf"/>
</dbReference>
<dbReference type="GO" id="GO:0009045">
    <property type="term" value="F:xylose isomerase activity"/>
    <property type="evidence" value="ECO:0007669"/>
    <property type="project" value="UniProtKB-EC"/>
</dbReference>
<evidence type="ECO:0000256" key="5">
    <source>
        <dbReference type="ARBA" id="ARBA00022723"/>
    </source>
</evidence>
<dbReference type="EC" id="5.3.1.5" evidence="3"/>
<feature type="domain" description="BHLH" evidence="12">
    <location>
        <begin position="264"/>
        <end position="314"/>
    </location>
</feature>
<accession>A0A3L6DJA7</accession>
<proteinExistence type="inferred from homology"/>
<keyword evidence="7" id="KW-0804">Transcription</keyword>
<comment type="similarity">
    <text evidence="1">Belongs to the bHLH protein family.</text>
</comment>
<evidence type="ECO:0000256" key="1">
    <source>
        <dbReference type="ARBA" id="ARBA00005510"/>
    </source>
</evidence>
<dbReference type="SUPFAM" id="SSF51658">
    <property type="entry name" value="Xylose isomerase-like"/>
    <property type="match status" value="1"/>
</dbReference>
<evidence type="ECO:0000256" key="11">
    <source>
        <dbReference type="SAM" id="MobiDB-lite"/>
    </source>
</evidence>
<dbReference type="Gene3D" id="4.10.280.10">
    <property type="entry name" value="Helix-loop-helix DNA-binding domain"/>
    <property type="match status" value="1"/>
</dbReference>
<evidence type="ECO:0000256" key="7">
    <source>
        <dbReference type="ARBA" id="ARBA00023163"/>
    </source>
</evidence>
<evidence type="ECO:0000259" key="12">
    <source>
        <dbReference type="PROSITE" id="PS50888"/>
    </source>
</evidence>
<dbReference type="ExpressionAtlas" id="A0A3L6DJA7">
    <property type="expression patterns" value="baseline"/>
</dbReference>
<sequence>MSTISGRPGRLPQASGEGFGSPALRPLAPAVRLLAAAPAARAREQLMEKKEVSSAIPTLGRPGFEVPLLHYPENICTDTLLLNKEYAWHIGGGLSQHEDWMHFNVAFWHTFRGTGADPFGAPTKTWPWEDGTNSLAKRRMRAHFEFMEKLGVDKWCFYDRDIAPDGKTLEGETNIKPLWGTAQLFMHPRYMHGAATSPEVKVYAYAAAQVKKALEDNNPTTKGKAAQSSNENGGGKKQQGKESATKPLVEAPKDYIHVRAWHGEATNSRSLAERVRREKIRQRMKLMQDLVSGCNKVVGKAVMLDEIINYVQWATVFGNHDDMAIERPPEWFSPDGVPPLHWPPGLGSGCSF</sequence>
<dbReference type="InterPro" id="IPR001998">
    <property type="entry name" value="Xylose_isomerase"/>
</dbReference>
<evidence type="ECO:0000256" key="9">
    <source>
        <dbReference type="ARBA" id="ARBA00023277"/>
    </source>
</evidence>
<protein>
    <recommendedName>
        <fullName evidence="3">xylose isomerase</fullName>
        <ecNumber evidence="3">5.3.1.5</ecNumber>
    </recommendedName>
</protein>
<feature type="region of interest" description="Disordered" evidence="11">
    <location>
        <begin position="215"/>
        <end position="249"/>
    </location>
</feature>
<evidence type="ECO:0000256" key="8">
    <source>
        <dbReference type="ARBA" id="ARBA00023235"/>
    </source>
</evidence>
<keyword evidence="8 13" id="KW-0413">Isomerase</keyword>
<evidence type="ECO:0000256" key="2">
    <source>
        <dbReference type="ARBA" id="ARBA00005765"/>
    </source>
</evidence>
<keyword evidence="6" id="KW-0805">Transcription regulation</keyword>
<dbReference type="AlphaFoldDB" id="A0A3L6DJA7"/>
<gene>
    <name evidence="13" type="primary">XYLA_2</name>
    <name evidence="13" type="ORF">Zm00014a_023292</name>
</gene>
<dbReference type="GO" id="GO:0046872">
    <property type="term" value="F:metal ion binding"/>
    <property type="evidence" value="ECO:0007669"/>
    <property type="project" value="UniProtKB-KW"/>
</dbReference>
<dbReference type="PANTHER" id="PTHR48408:SF1">
    <property type="entry name" value="XYLOSE ISOMERASE"/>
    <property type="match status" value="1"/>
</dbReference>
<dbReference type="PROSITE" id="PS51415">
    <property type="entry name" value="XYLOSE_ISOMERASE"/>
    <property type="match status" value="1"/>
</dbReference>
<reference evidence="13" key="1">
    <citation type="journal article" date="2018" name="Nat. Genet.">
        <title>Extensive intraspecific gene order and gene structural variations between Mo17 and other maize genomes.</title>
        <authorList>
            <person name="Sun S."/>
            <person name="Zhou Y."/>
            <person name="Chen J."/>
            <person name="Shi J."/>
            <person name="Zhao H."/>
            <person name="Zhao H."/>
            <person name="Song W."/>
            <person name="Zhang M."/>
            <person name="Cui Y."/>
            <person name="Dong X."/>
            <person name="Liu H."/>
            <person name="Ma X."/>
            <person name="Jiao Y."/>
            <person name="Wang B."/>
            <person name="Wei X."/>
            <person name="Stein J.C."/>
            <person name="Glaubitz J.C."/>
            <person name="Lu F."/>
            <person name="Yu G."/>
            <person name="Liang C."/>
            <person name="Fengler K."/>
            <person name="Li B."/>
            <person name="Rafalski A."/>
            <person name="Schnable P.S."/>
            <person name="Ware D.H."/>
            <person name="Buckler E.S."/>
            <person name="Lai J."/>
        </authorList>
    </citation>
    <scope>NUCLEOTIDE SEQUENCE [LARGE SCALE GENOMIC DNA]</scope>
    <source>
        <tissue evidence="13">Seedling</tissue>
    </source>
</reference>
<dbReference type="EMBL" id="NCVQ01000009">
    <property type="protein sequence ID" value="PWZ08680.1"/>
    <property type="molecule type" value="Genomic_DNA"/>
</dbReference>
<dbReference type="SUPFAM" id="SSF47459">
    <property type="entry name" value="HLH, helix-loop-helix DNA-binding domain"/>
    <property type="match status" value="1"/>
</dbReference>
<name>A0A3L6DJA7_MAIZE</name>
<dbReference type="InterPro" id="IPR036638">
    <property type="entry name" value="HLH_DNA-bd_sf"/>
</dbReference>
<feature type="region of interest" description="Disordered" evidence="11">
    <location>
        <begin position="1"/>
        <end position="20"/>
    </location>
</feature>
<evidence type="ECO:0000256" key="6">
    <source>
        <dbReference type="ARBA" id="ARBA00023015"/>
    </source>
</evidence>
<comment type="caution">
    <text evidence="13">The sequence shown here is derived from an EMBL/GenBank/DDBJ whole genome shotgun (WGS) entry which is preliminary data.</text>
</comment>
<dbReference type="PROSITE" id="PS50888">
    <property type="entry name" value="BHLH"/>
    <property type="match status" value="1"/>
</dbReference>
<dbReference type="InterPro" id="IPR011598">
    <property type="entry name" value="bHLH_dom"/>
</dbReference>
<feature type="compositionally biased region" description="Polar residues" evidence="11">
    <location>
        <begin position="217"/>
        <end position="231"/>
    </location>
</feature>
<dbReference type="GO" id="GO:0042732">
    <property type="term" value="P:D-xylose metabolic process"/>
    <property type="evidence" value="ECO:0007669"/>
    <property type="project" value="UniProtKB-KW"/>
</dbReference>
<dbReference type="GO" id="GO:0046983">
    <property type="term" value="F:protein dimerization activity"/>
    <property type="evidence" value="ECO:0007669"/>
    <property type="project" value="InterPro"/>
</dbReference>
<evidence type="ECO:0000313" key="13">
    <source>
        <dbReference type="EMBL" id="PWZ08680.1"/>
    </source>
</evidence>
<dbReference type="Gene3D" id="3.20.20.150">
    <property type="entry name" value="Divalent-metal-dependent TIM barrel enzymes"/>
    <property type="match status" value="1"/>
</dbReference>
<keyword evidence="9" id="KW-0119">Carbohydrate metabolism</keyword>
<evidence type="ECO:0000256" key="10">
    <source>
        <dbReference type="ARBA" id="ARBA00033659"/>
    </source>
</evidence>
<comment type="catalytic activity">
    <reaction evidence="10">
        <text>alpha-D-xylose = alpha-D-xylulofuranose</text>
        <dbReference type="Rhea" id="RHEA:22816"/>
        <dbReference type="ChEBI" id="CHEBI:28518"/>
        <dbReference type="ChEBI" id="CHEBI:188998"/>
        <dbReference type="EC" id="5.3.1.5"/>
    </reaction>
</comment>
<comment type="similarity">
    <text evidence="2">Belongs to the xylose isomerase family.</text>
</comment>